<keyword evidence="2" id="KW-1185">Reference proteome</keyword>
<dbReference type="AlphaFoldDB" id="A0A1N6XKN4"/>
<dbReference type="STRING" id="49186.SAMN05421647_11474"/>
<evidence type="ECO:0000313" key="2">
    <source>
        <dbReference type="Proteomes" id="UP000186895"/>
    </source>
</evidence>
<sequence length="115" mass="12521">MTLTEAGSDLINSQKVLDIAEIAQSFSKGDIRRPLLLPAILASVGSMKLQDLHNLTGYNKRSIPIYIEKLKDELGVVIGHEQEGQSRLAVLDWGPIVKKAGVVGLLNKDEQTAET</sequence>
<evidence type="ECO:0000313" key="1">
    <source>
        <dbReference type="EMBL" id="SIR02789.1"/>
    </source>
</evidence>
<dbReference type="EMBL" id="FTMN01000014">
    <property type="protein sequence ID" value="SIR02789.1"/>
    <property type="molecule type" value="Genomic_DNA"/>
</dbReference>
<reference evidence="1 2" key="1">
    <citation type="submission" date="2017-01" db="EMBL/GenBank/DDBJ databases">
        <authorList>
            <person name="Mah S.A."/>
            <person name="Swanson W.J."/>
            <person name="Moy G.W."/>
            <person name="Vacquier V.D."/>
        </authorList>
    </citation>
    <scope>NUCLEOTIDE SEQUENCE [LARGE SCALE GENOMIC DNA]</scope>
    <source>
        <strain evidence="1 2">DSM 7027</strain>
    </source>
</reference>
<gene>
    <name evidence="1" type="ORF">SAMN05421647_11474</name>
</gene>
<dbReference type="Gene3D" id="1.10.10.10">
    <property type="entry name" value="Winged helix-like DNA-binding domain superfamily/Winged helix DNA-binding domain"/>
    <property type="match status" value="1"/>
</dbReference>
<accession>A0A1N6XKN4</accession>
<dbReference type="Proteomes" id="UP000186895">
    <property type="component" value="Unassembled WGS sequence"/>
</dbReference>
<dbReference type="InterPro" id="IPR036388">
    <property type="entry name" value="WH-like_DNA-bd_sf"/>
</dbReference>
<name>A0A1N6XKN4_9GAMM</name>
<organism evidence="1 2">
    <name type="scientific">Marinobacterium stanieri</name>
    <dbReference type="NCBI Taxonomy" id="49186"/>
    <lineage>
        <taxon>Bacteria</taxon>
        <taxon>Pseudomonadati</taxon>
        <taxon>Pseudomonadota</taxon>
        <taxon>Gammaproteobacteria</taxon>
        <taxon>Oceanospirillales</taxon>
        <taxon>Oceanospirillaceae</taxon>
        <taxon>Marinobacterium</taxon>
    </lineage>
</organism>
<dbReference type="RefSeq" id="WP_076466348.1">
    <property type="nucleotide sequence ID" value="NZ_FTMN01000014.1"/>
</dbReference>
<protein>
    <submittedName>
        <fullName evidence="1">Uncharacterized protein</fullName>
    </submittedName>
</protein>
<proteinExistence type="predicted"/>